<dbReference type="KEGG" id="mpw:MPR_1385"/>
<reference evidence="1 2" key="1">
    <citation type="submission" date="2016-10" db="EMBL/GenBank/DDBJ databases">
        <authorList>
            <person name="Varghese N."/>
            <person name="Submissions S."/>
        </authorList>
    </citation>
    <scope>NUCLEOTIDE SEQUENCE [LARGE SCALE GENOMIC DNA]</scope>
    <source>
        <strain evidence="2">DSM 19823 / KCTC 23066 / CCTCC M 208030 / D25</strain>
    </source>
</reference>
<name>A0AAJ5BE35_MYRPR</name>
<dbReference type="RefSeq" id="WP_041890646.1">
    <property type="nucleotide sequence ID" value="NZ_CP010817.1"/>
</dbReference>
<dbReference type="EMBL" id="FOFY01000007">
    <property type="protein sequence ID" value="SEQ92247.1"/>
    <property type="molecule type" value="Genomic_DNA"/>
</dbReference>
<evidence type="ECO:0000313" key="1">
    <source>
        <dbReference type="EMBL" id="SEQ92247.1"/>
    </source>
</evidence>
<comment type="caution">
    <text evidence="1">The sequence shown here is derived from an EMBL/GenBank/DDBJ whole genome shotgun (WGS) entry which is preliminary data.</text>
</comment>
<dbReference type="Pfam" id="PF14137">
    <property type="entry name" value="DUF4304"/>
    <property type="match status" value="1"/>
</dbReference>
<gene>
    <name evidence="1" type="ORF">SAMN04488089_107121</name>
</gene>
<organism evidence="1 2">
    <name type="scientific">Myroides profundi</name>
    <dbReference type="NCBI Taxonomy" id="480520"/>
    <lineage>
        <taxon>Bacteria</taxon>
        <taxon>Pseudomonadati</taxon>
        <taxon>Bacteroidota</taxon>
        <taxon>Flavobacteriia</taxon>
        <taxon>Flavobacteriales</taxon>
        <taxon>Flavobacteriaceae</taxon>
        <taxon>Myroides</taxon>
    </lineage>
</organism>
<dbReference type="InterPro" id="IPR025412">
    <property type="entry name" value="DUF4304"/>
</dbReference>
<evidence type="ECO:0000313" key="2">
    <source>
        <dbReference type="Proteomes" id="UP000183496"/>
    </source>
</evidence>
<sequence>MYPVFSPKLYFDKIVFEYLNSILKSNGFTKGRGNNWTRTNGAIFSKITIQKSKSRLEREVSFRFYLHLCPEGIQTTKVTIDNKEMDWTYNEQAYSVECEDVLSKERKMFKFKNHGWLGWYVIFRENACDQLLNDELKVDFENYILPVINKINTIDIYQKVKTDMNTYPKKDIHLGIYDYLFE</sequence>
<accession>A0AAJ5BE35</accession>
<evidence type="ECO:0008006" key="3">
    <source>
        <dbReference type="Google" id="ProtNLM"/>
    </source>
</evidence>
<dbReference type="AlphaFoldDB" id="A0AAJ5BE35"/>
<proteinExistence type="predicted"/>
<dbReference type="Proteomes" id="UP000183496">
    <property type="component" value="Unassembled WGS sequence"/>
</dbReference>
<keyword evidence="2" id="KW-1185">Reference proteome</keyword>
<protein>
    <recommendedName>
        <fullName evidence="3">DUF4304 domain-containing protein</fullName>
    </recommendedName>
</protein>